<feature type="transmembrane region" description="Helical" evidence="1">
    <location>
        <begin position="73"/>
        <end position="91"/>
    </location>
</feature>
<accession>A0ABQ2ZLI4</accession>
<keyword evidence="1" id="KW-1133">Transmembrane helix</keyword>
<name>A0ABQ2ZLI4_9GAMM</name>
<evidence type="ECO:0000313" key="3">
    <source>
        <dbReference type="Proteomes" id="UP000621898"/>
    </source>
</evidence>
<sequence length="127" mass="14203">MCPVYCVYFVAQIGLPYLQPTMLERIACLAVVASLHAVAYICGLLVIKRHEAGEPLLEDERDRAIDGRATRTAYFILLTGMIVVGMVMPFNNSGWELVNAALFFIVLTETARYALILIGYRQPRLAH</sequence>
<protein>
    <recommendedName>
        <fullName evidence="4">Membrane protein DUF2178</fullName>
    </recommendedName>
</protein>
<dbReference type="EMBL" id="BMXT01000001">
    <property type="protein sequence ID" value="GGY17941.1"/>
    <property type="molecule type" value="Genomic_DNA"/>
</dbReference>
<evidence type="ECO:0008006" key="4">
    <source>
        <dbReference type="Google" id="ProtNLM"/>
    </source>
</evidence>
<keyword evidence="1" id="KW-0472">Membrane</keyword>
<keyword evidence="1" id="KW-0812">Transmembrane</keyword>
<dbReference type="InterPro" id="IPR019235">
    <property type="entry name" value="DUF2178_TM"/>
</dbReference>
<gene>
    <name evidence="2" type="ORF">GCM10008098_07180</name>
</gene>
<proteinExistence type="predicted"/>
<evidence type="ECO:0000256" key="1">
    <source>
        <dbReference type="SAM" id="Phobius"/>
    </source>
</evidence>
<keyword evidence="3" id="KW-1185">Reference proteome</keyword>
<dbReference type="Pfam" id="PF09946">
    <property type="entry name" value="DUF2178"/>
    <property type="match status" value="1"/>
</dbReference>
<evidence type="ECO:0000313" key="2">
    <source>
        <dbReference type="EMBL" id="GGY17941.1"/>
    </source>
</evidence>
<feature type="transmembrane region" description="Helical" evidence="1">
    <location>
        <begin position="26"/>
        <end position="47"/>
    </location>
</feature>
<dbReference type="Proteomes" id="UP000621898">
    <property type="component" value="Unassembled WGS sequence"/>
</dbReference>
<comment type="caution">
    <text evidence="2">The sequence shown here is derived from an EMBL/GenBank/DDBJ whole genome shotgun (WGS) entry which is preliminary data.</text>
</comment>
<organism evidence="2 3">
    <name type="scientific">Rhodanobacter panaciterrae</name>
    <dbReference type="NCBI Taxonomy" id="490572"/>
    <lineage>
        <taxon>Bacteria</taxon>
        <taxon>Pseudomonadati</taxon>
        <taxon>Pseudomonadota</taxon>
        <taxon>Gammaproteobacteria</taxon>
        <taxon>Lysobacterales</taxon>
        <taxon>Rhodanobacteraceae</taxon>
        <taxon>Rhodanobacter</taxon>
    </lineage>
</organism>
<feature type="transmembrane region" description="Helical" evidence="1">
    <location>
        <begin position="97"/>
        <end position="120"/>
    </location>
</feature>
<reference evidence="3" key="1">
    <citation type="journal article" date="2019" name="Int. J. Syst. Evol. Microbiol.">
        <title>The Global Catalogue of Microorganisms (GCM) 10K type strain sequencing project: providing services to taxonomists for standard genome sequencing and annotation.</title>
        <authorList>
            <consortium name="The Broad Institute Genomics Platform"/>
            <consortium name="The Broad Institute Genome Sequencing Center for Infectious Disease"/>
            <person name="Wu L."/>
            <person name="Ma J."/>
        </authorList>
    </citation>
    <scope>NUCLEOTIDE SEQUENCE [LARGE SCALE GENOMIC DNA]</scope>
    <source>
        <strain evidence="3">KCTC 22232</strain>
    </source>
</reference>